<feature type="region of interest" description="Disordered" evidence="1">
    <location>
        <begin position="87"/>
        <end position="108"/>
    </location>
</feature>
<organism evidence="2 3">
    <name type="scientific">Microbacterium oleivorans</name>
    <dbReference type="NCBI Taxonomy" id="273677"/>
    <lineage>
        <taxon>Bacteria</taxon>
        <taxon>Bacillati</taxon>
        <taxon>Actinomycetota</taxon>
        <taxon>Actinomycetes</taxon>
        <taxon>Micrococcales</taxon>
        <taxon>Microbacteriaceae</taxon>
        <taxon>Microbacterium</taxon>
    </lineage>
</organism>
<evidence type="ECO:0000313" key="2">
    <source>
        <dbReference type="EMBL" id="QLD10914.1"/>
    </source>
</evidence>
<dbReference type="RefSeq" id="WP_178010422.1">
    <property type="nucleotide sequence ID" value="NZ_CP058316.1"/>
</dbReference>
<evidence type="ECO:0000256" key="1">
    <source>
        <dbReference type="SAM" id="MobiDB-lite"/>
    </source>
</evidence>
<dbReference type="EMBL" id="CP058316">
    <property type="protein sequence ID" value="QLD10914.1"/>
    <property type="molecule type" value="Genomic_DNA"/>
</dbReference>
<dbReference type="Proteomes" id="UP000509638">
    <property type="component" value="Chromosome"/>
</dbReference>
<protein>
    <submittedName>
        <fullName evidence="2">Uncharacterized protein</fullName>
    </submittedName>
</protein>
<reference evidence="2 3" key="1">
    <citation type="submission" date="2020-06" db="EMBL/GenBank/DDBJ databases">
        <authorList>
            <person name="Jo H."/>
        </authorList>
    </citation>
    <scope>NUCLEOTIDE SEQUENCE [LARGE SCALE GENOMIC DNA]</scope>
    <source>
        <strain evidence="2 3">I46</strain>
    </source>
</reference>
<feature type="region of interest" description="Disordered" evidence="1">
    <location>
        <begin position="48"/>
        <end position="73"/>
    </location>
</feature>
<accession>A0A7D5IS01</accession>
<sequence>MSEARYPDWLPLINKRAAVKEQFPSFAKVAKERPGSNGDRAQREFHAARNQQSLAVARRTARQLEQSHEDAEADADRFIAEQKAKQAQQTVARAAAWKQRNTSERKTA</sequence>
<dbReference type="AlphaFoldDB" id="A0A7D5IS01"/>
<gene>
    <name evidence="2" type="ORF">HW566_03400</name>
</gene>
<name>A0A7D5IS01_9MICO</name>
<proteinExistence type="predicted"/>
<evidence type="ECO:0000313" key="3">
    <source>
        <dbReference type="Proteomes" id="UP000509638"/>
    </source>
</evidence>